<protein>
    <submittedName>
        <fullName evidence="4">Peptidoglycan/LPS O-acetylase OafA/YrhL</fullName>
    </submittedName>
</protein>
<dbReference type="InterPro" id="IPR050879">
    <property type="entry name" value="Acyltransferase_3"/>
</dbReference>
<dbReference type="InterPro" id="IPR002656">
    <property type="entry name" value="Acyl_transf_3_dom"/>
</dbReference>
<accession>A0A4Q7ZU83</accession>
<dbReference type="EMBL" id="SHKY01000001">
    <property type="protein sequence ID" value="RZU54461.1"/>
    <property type="molecule type" value="Genomic_DNA"/>
</dbReference>
<dbReference type="Pfam" id="PF01757">
    <property type="entry name" value="Acyl_transf_3"/>
    <property type="match status" value="1"/>
</dbReference>
<feature type="transmembrane region" description="Helical" evidence="2">
    <location>
        <begin position="188"/>
        <end position="204"/>
    </location>
</feature>
<feature type="transmembrane region" description="Helical" evidence="2">
    <location>
        <begin position="336"/>
        <end position="353"/>
    </location>
</feature>
<gene>
    <name evidence="4" type="ORF">EV385_6412</name>
</gene>
<organism evidence="4 5">
    <name type="scientific">Krasilnikovia cinnamomea</name>
    <dbReference type="NCBI Taxonomy" id="349313"/>
    <lineage>
        <taxon>Bacteria</taxon>
        <taxon>Bacillati</taxon>
        <taxon>Actinomycetota</taxon>
        <taxon>Actinomycetes</taxon>
        <taxon>Micromonosporales</taxon>
        <taxon>Micromonosporaceae</taxon>
        <taxon>Krasilnikovia</taxon>
    </lineage>
</organism>
<feature type="region of interest" description="Disordered" evidence="1">
    <location>
        <begin position="382"/>
        <end position="433"/>
    </location>
</feature>
<feature type="transmembrane region" description="Helical" evidence="2">
    <location>
        <begin position="77"/>
        <end position="98"/>
    </location>
</feature>
<dbReference type="OrthoDB" id="9807745at2"/>
<dbReference type="GO" id="GO:0016020">
    <property type="term" value="C:membrane"/>
    <property type="evidence" value="ECO:0007669"/>
    <property type="project" value="TreeGrafter"/>
</dbReference>
<sequence length="433" mass="48065">MLINLGWRRAPQAPVPAAAGARPASGGGRLVALDGLRLFAALFVAFFHYTGREPSVERAWGVGSATAFPGLREISSFGWMGVELFFMISGFVICMSCWGRSTGDFFRSRIVRLFPAYWAGVLITSAVLFIWPMVVEPRTPSEILLNLTMLQRPLHVAQVEGVYWSLWVEARFYLLFSLLVWRGLTLRRTVIFCYAWLIASVLATRADEPLIATMLMPQYAPLFVAGIAFYLIHRFGSDILLWGLVVFSYLLAQHNMMLRVIGVSADDVQRPLSSKVAVGLLTLFFAVMAAVALGWTSWVRGRWLTTAGLLTYPFYLLHENIGWTIIHAMRDVRPRYLTLALVLAVMLLASWLLHRLIERPLAAVLRGRLKAAFAGFGRPDRRYGAGPPAGRRPAARTPAGPTRETGTAVTDATAAVPDQRSRAEPRQTADVVD</sequence>
<evidence type="ECO:0000313" key="4">
    <source>
        <dbReference type="EMBL" id="RZU54461.1"/>
    </source>
</evidence>
<proteinExistence type="predicted"/>
<feature type="transmembrane region" description="Helical" evidence="2">
    <location>
        <begin position="276"/>
        <end position="295"/>
    </location>
</feature>
<comment type="caution">
    <text evidence="4">The sequence shown here is derived from an EMBL/GenBank/DDBJ whole genome shotgun (WGS) entry which is preliminary data.</text>
</comment>
<evidence type="ECO:0000313" key="5">
    <source>
        <dbReference type="Proteomes" id="UP000292564"/>
    </source>
</evidence>
<dbReference type="GO" id="GO:0016747">
    <property type="term" value="F:acyltransferase activity, transferring groups other than amino-acyl groups"/>
    <property type="evidence" value="ECO:0007669"/>
    <property type="project" value="InterPro"/>
</dbReference>
<feature type="transmembrane region" description="Helical" evidence="2">
    <location>
        <begin position="110"/>
        <end position="131"/>
    </location>
</feature>
<keyword evidence="2" id="KW-0472">Membrane</keyword>
<keyword evidence="2" id="KW-0812">Transmembrane</keyword>
<keyword evidence="5" id="KW-1185">Reference proteome</keyword>
<feature type="transmembrane region" description="Helical" evidence="2">
    <location>
        <begin position="210"/>
        <end position="232"/>
    </location>
</feature>
<dbReference type="AlphaFoldDB" id="A0A4Q7ZU83"/>
<feature type="transmembrane region" description="Helical" evidence="2">
    <location>
        <begin position="162"/>
        <end position="181"/>
    </location>
</feature>
<feature type="compositionally biased region" description="Low complexity" evidence="1">
    <location>
        <begin position="384"/>
        <end position="416"/>
    </location>
</feature>
<dbReference type="RefSeq" id="WP_130512810.1">
    <property type="nucleotide sequence ID" value="NZ_SHKY01000001.1"/>
</dbReference>
<feature type="domain" description="Acyltransferase 3" evidence="3">
    <location>
        <begin position="31"/>
        <end position="354"/>
    </location>
</feature>
<dbReference type="PANTHER" id="PTHR23028">
    <property type="entry name" value="ACETYLTRANSFERASE"/>
    <property type="match status" value="1"/>
</dbReference>
<evidence type="ECO:0000256" key="1">
    <source>
        <dbReference type="SAM" id="MobiDB-lite"/>
    </source>
</evidence>
<name>A0A4Q7ZU83_9ACTN</name>
<dbReference type="GO" id="GO:0009103">
    <property type="term" value="P:lipopolysaccharide biosynthetic process"/>
    <property type="evidence" value="ECO:0007669"/>
    <property type="project" value="TreeGrafter"/>
</dbReference>
<feature type="transmembrane region" description="Helical" evidence="2">
    <location>
        <begin position="239"/>
        <end position="256"/>
    </location>
</feature>
<dbReference type="Proteomes" id="UP000292564">
    <property type="component" value="Unassembled WGS sequence"/>
</dbReference>
<keyword evidence="2" id="KW-1133">Transmembrane helix</keyword>
<dbReference type="PANTHER" id="PTHR23028:SF53">
    <property type="entry name" value="ACYL_TRANSF_3 DOMAIN-CONTAINING PROTEIN"/>
    <property type="match status" value="1"/>
</dbReference>
<evidence type="ECO:0000256" key="2">
    <source>
        <dbReference type="SAM" id="Phobius"/>
    </source>
</evidence>
<reference evidence="4 5" key="1">
    <citation type="submission" date="2019-02" db="EMBL/GenBank/DDBJ databases">
        <title>Sequencing the genomes of 1000 actinobacteria strains.</title>
        <authorList>
            <person name="Klenk H.-P."/>
        </authorList>
    </citation>
    <scope>NUCLEOTIDE SEQUENCE [LARGE SCALE GENOMIC DNA]</scope>
    <source>
        <strain evidence="4 5">DSM 45162</strain>
    </source>
</reference>
<evidence type="ECO:0000259" key="3">
    <source>
        <dbReference type="Pfam" id="PF01757"/>
    </source>
</evidence>